<feature type="domain" description="Myb-like" evidence="1">
    <location>
        <begin position="46"/>
        <end position="89"/>
    </location>
</feature>
<reference evidence="2" key="1">
    <citation type="submission" date="2023-06" db="EMBL/GenBank/DDBJ databases">
        <authorList>
            <person name="Kurt Z."/>
        </authorList>
    </citation>
    <scope>NUCLEOTIDE SEQUENCE</scope>
</reference>
<protein>
    <submittedName>
        <fullName evidence="2">SANT/Myb domain</fullName>
    </submittedName>
    <submittedName>
        <fullName evidence="3">SANT/Myb_domain</fullName>
    </submittedName>
</protein>
<dbReference type="InterPro" id="IPR001005">
    <property type="entry name" value="SANT/Myb"/>
</dbReference>
<evidence type="ECO:0000313" key="3">
    <source>
        <dbReference type="EMBL" id="CAL6081263.1"/>
    </source>
</evidence>
<proteinExistence type="predicted"/>
<evidence type="ECO:0000313" key="4">
    <source>
        <dbReference type="Proteomes" id="UP001642409"/>
    </source>
</evidence>
<accession>A0AA86PXB6</accession>
<organism evidence="2">
    <name type="scientific">Hexamita inflata</name>
    <dbReference type="NCBI Taxonomy" id="28002"/>
    <lineage>
        <taxon>Eukaryota</taxon>
        <taxon>Metamonada</taxon>
        <taxon>Diplomonadida</taxon>
        <taxon>Hexamitidae</taxon>
        <taxon>Hexamitinae</taxon>
        <taxon>Hexamita</taxon>
    </lineage>
</organism>
<dbReference type="EMBL" id="CATOUU010000706">
    <property type="protein sequence ID" value="CAI9942767.1"/>
    <property type="molecule type" value="Genomic_DNA"/>
</dbReference>
<evidence type="ECO:0000259" key="1">
    <source>
        <dbReference type="Pfam" id="PF00249"/>
    </source>
</evidence>
<sequence length="117" mass="13767">MNTFSQQLVQVHLLLQIKEVQDQIQLAKQYTKCSNQLQTPESQAKRSRWTAAEDQLLVQQIQAIGIENYKQVKMESKSSSQVYFRLRYLKNVCMQDKELISSKIDLDCFQKFPTSYK</sequence>
<reference evidence="3 4" key="2">
    <citation type="submission" date="2024-07" db="EMBL/GenBank/DDBJ databases">
        <authorList>
            <person name="Akdeniz Z."/>
        </authorList>
    </citation>
    <scope>NUCLEOTIDE SEQUENCE [LARGE SCALE GENOMIC DNA]</scope>
</reference>
<keyword evidence="4" id="KW-1185">Reference proteome</keyword>
<dbReference type="Gene3D" id="1.10.10.60">
    <property type="entry name" value="Homeodomain-like"/>
    <property type="match status" value="1"/>
</dbReference>
<name>A0AA86PXB6_9EUKA</name>
<dbReference type="SUPFAM" id="SSF46689">
    <property type="entry name" value="Homeodomain-like"/>
    <property type="match status" value="1"/>
</dbReference>
<dbReference type="CDD" id="cd00167">
    <property type="entry name" value="SANT"/>
    <property type="match status" value="1"/>
</dbReference>
<dbReference type="InterPro" id="IPR009057">
    <property type="entry name" value="Homeodomain-like_sf"/>
</dbReference>
<dbReference type="Proteomes" id="UP001642409">
    <property type="component" value="Unassembled WGS sequence"/>
</dbReference>
<dbReference type="Pfam" id="PF00249">
    <property type="entry name" value="Myb_DNA-binding"/>
    <property type="match status" value="1"/>
</dbReference>
<comment type="caution">
    <text evidence="2">The sequence shown here is derived from an EMBL/GenBank/DDBJ whole genome shotgun (WGS) entry which is preliminary data.</text>
</comment>
<dbReference type="AlphaFoldDB" id="A0AA86PXB6"/>
<evidence type="ECO:0000313" key="2">
    <source>
        <dbReference type="EMBL" id="CAI9942767.1"/>
    </source>
</evidence>
<dbReference type="EMBL" id="CAXDID020000351">
    <property type="protein sequence ID" value="CAL6081263.1"/>
    <property type="molecule type" value="Genomic_DNA"/>
</dbReference>
<gene>
    <name evidence="2" type="ORF">HINF_LOCUS30412</name>
    <name evidence="3" type="ORF">HINF_LOCUS60260</name>
</gene>